<dbReference type="InterPro" id="IPR013324">
    <property type="entry name" value="RNA_pol_sigma_r3/r4-like"/>
</dbReference>
<evidence type="ECO:0000313" key="2">
    <source>
        <dbReference type="EMBL" id="MBP3951142.1"/>
    </source>
</evidence>
<keyword evidence="3" id="KW-1185">Reference proteome</keyword>
<proteinExistence type="predicted"/>
<organism evidence="2 3">
    <name type="scientific">Halalkalibacter suaedae</name>
    <dbReference type="NCBI Taxonomy" id="2822140"/>
    <lineage>
        <taxon>Bacteria</taxon>
        <taxon>Bacillati</taxon>
        <taxon>Bacillota</taxon>
        <taxon>Bacilli</taxon>
        <taxon>Bacillales</taxon>
        <taxon>Bacillaceae</taxon>
        <taxon>Halalkalibacter</taxon>
    </lineage>
</organism>
<sequence>MQLLIQEYKESLRRIEKAKPTATEEDRIHLGSMASDLRYAIEWMQSGRRPGHRRGIERRAAYQNEQPLDPLLMQSFVAESSTSHTGISEYEKERIEDALSILTGREKEVYLLVRGEAYTRTEAARLLGICKGTINNIMKRCDEKIKIKKSTSLFCAPLAN</sequence>
<accession>A0A940WVA9</accession>
<dbReference type="InterPro" id="IPR036388">
    <property type="entry name" value="WH-like_DNA-bd_sf"/>
</dbReference>
<dbReference type="EMBL" id="JAGKSQ010000003">
    <property type="protein sequence ID" value="MBP3951142.1"/>
    <property type="molecule type" value="Genomic_DNA"/>
</dbReference>
<reference evidence="2" key="1">
    <citation type="submission" date="2021-03" db="EMBL/GenBank/DDBJ databases">
        <title>Bacillus suaedae sp. nov., isolated from Suaeda aralocaspica.</title>
        <authorList>
            <person name="Lei R.F.R."/>
        </authorList>
    </citation>
    <scope>NUCLEOTIDE SEQUENCE</scope>
    <source>
        <strain evidence="2">YZJH907-2</strain>
    </source>
</reference>
<feature type="domain" description="RNA polymerase sigma-70 region 4" evidence="1">
    <location>
        <begin position="98"/>
        <end position="146"/>
    </location>
</feature>
<comment type="caution">
    <text evidence="2">The sequence shown here is derived from an EMBL/GenBank/DDBJ whole genome shotgun (WGS) entry which is preliminary data.</text>
</comment>
<dbReference type="NCBIfam" id="NF005385">
    <property type="entry name" value="PRK06930.1"/>
    <property type="match status" value="1"/>
</dbReference>
<dbReference type="Gene3D" id="1.10.10.10">
    <property type="entry name" value="Winged helix-like DNA-binding domain superfamily/Winged helix DNA-binding domain"/>
    <property type="match status" value="1"/>
</dbReference>
<dbReference type="Pfam" id="PF04545">
    <property type="entry name" value="Sigma70_r4"/>
    <property type="match status" value="1"/>
</dbReference>
<dbReference type="SUPFAM" id="SSF88659">
    <property type="entry name" value="Sigma3 and sigma4 domains of RNA polymerase sigma factors"/>
    <property type="match status" value="1"/>
</dbReference>
<dbReference type="AlphaFoldDB" id="A0A940WVA9"/>
<gene>
    <name evidence="2" type="ORF">J7W16_08335</name>
</gene>
<name>A0A940WVA9_9BACI</name>
<dbReference type="InterPro" id="IPR007630">
    <property type="entry name" value="RNA_pol_sigma70_r4"/>
</dbReference>
<dbReference type="GO" id="GO:0006352">
    <property type="term" value="P:DNA-templated transcription initiation"/>
    <property type="evidence" value="ECO:0007669"/>
    <property type="project" value="InterPro"/>
</dbReference>
<dbReference type="Proteomes" id="UP000678228">
    <property type="component" value="Unassembled WGS sequence"/>
</dbReference>
<dbReference type="GO" id="GO:0003700">
    <property type="term" value="F:DNA-binding transcription factor activity"/>
    <property type="evidence" value="ECO:0007669"/>
    <property type="project" value="InterPro"/>
</dbReference>
<protein>
    <recommendedName>
        <fullName evidence="1">RNA polymerase sigma-70 region 4 domain-containing protein</fullName>
    </recommendedName>
</protein>
<evidence type="ECO:0000259" key="1">
    <source>
        <dbReference type="Pfam" id="PF04545"/>
    </source>
</evidence>
<evidence type="ECO:0000313" key="3">
    <source>
        <dbReference type="Proteomes" id="UP000678228"/>
    </source>
</evidence>
<dbReference type="RefSeq" id="WP_210596841.1">
    <property type="nucleotide sequence ID" value="NZ_JAGKSQ010000003.1"/>
</dbReference>